<dbReference type="Proteomes" id="UP000003882">
    <property type="component" value="Unassembled WGS sequence"/>
</dbReference>
<reference evidence="1 2" key="2">
    <citation type="submission" date="2008-10" db="EMBL/GenBank/DDBJ databases">
        <authorList>
            <person name="Fulton L."/>
            <person name="Clifton S."/>
            <person name="Fulton B."/>
            <person name="Xu J."/>
            <person name="Minx P."/>
            <person name="Pepin K.H."/>
            <person name="Johnson M."/>
            <person name="Bhonagiri V."/>
            <person name="Nash W.E."/>
            <person name="Mardis E.R."/>
            <person name="Wilson R.K."/>
        </authorList>
    </citation>
    <scope>NUCLEOTIDE SEQUENCE [LARGE SCALE GENOMIC DNA]</scope>
    <source>
        <strain evidence="1 2">DSM 16992</strain>
    </source>
</reference>
<protein>
    <submittedName>
        <fullName evidence="1">Uncharacterized protein</fullName>
    </submittedName>
</protein>
<dbReference type="EMBL" id="ABXY01000011">
    <property type="protein sequence ID" value="EEB22069.1"/>
    <property type="molecule type" value="Genomic_DNA"/>
</dbReference>
<dbReference type="AlphaFoldDB" id="B6XTZ2"/>
<gene>
    <name evidence="1" type="ORF">BIFCAT_01042</name>
</gene>
<name>B6XTZ2_9BIFI</name>
<evidence type="ECO:0000313" key="1">
    <source>
        <dbReference type="EMBL" id="EEB22069.1"/>
    </source>
</evidence>
<reference evidence="1 2" key="1">
    <citation type="submission" date="2008-10" db="EMBL/GenBank/DDBJ databases">
        <title>Draft genome sequence of Bifidobacterium catenulatum (DSM 16992).</title>
        <authorList>
            <person name="Sudarsanam P."/>
            <person name="Ley R."/>
            <person name="Guruge J."/>
            <person name="Turnbaugh P.J."/>
            <person name="Mahowald M."/>
            <person name="Liep D."/>
            <person name="Gordon J."/>
        </authorList>
    </citation>
    <scope>NUCLEOTIDE SEQUENCE [LARGE SCALE GENOMIC DNA]</scope>
    <source>
        <strain evidence="1 2">DSM 16992</strain>
    </source>
</reference>
<evidence type="ECO:0000313" key="2">
    <source>
        <dbReference type="Proteomes" id="UP000003882"/>
    </source>
</evidence>
<sequence>MSRRAWLLLGLNARTYSQMVLTIILNKGDVGRHSKRLVEEIPRRCQKPS</sequence>
<proteinExistence type="predicted"/>
<organism evidence="1 2">
    <name type="scientific">Bifidobacterium catenulatum DSM 16992 = JCM 1194 = LMG 11043</name>
    <dbReference type="NCBI Taxonomy" id="566552"/>
    <lineage>
        <taxon>Bacteria</taxon>
        <taxon>Bacillati</taxon>
        <taxon>Actinomycetota</taxon>
        <taxon>Actinomycetes</taxon>
        <taxon>Bifidobacteriales</taxon>
        <taxon>Bifidobacteriaceae</taxon>
        <taxon>Bifidobacterium</taxon>
    </lineage>
</organism>
<accession>B6XTZ2</accession>
<comment type="caution">
    <text evidence="1">The sequence shown here is derived from an EMBL/GenBank/DDBJ whole genome shotgun (WGS) entry which is preliminary data.</text>
</comment>